<keyword evidence="1" id="KW-0472">Membrane</keyword>
<evidence type="ECO:0000313" key="3">
    <source>
        <dbReference type="EMBL" id="PKZ42659.1"/>
    </source>
</evidence>
<dbReference type="Proteomes" id="UP000234206">
    <property type="component" value="Unassembled WGS sequence"/>
</dbReference>
<protein>
    <recommendedName>
        <fullName evidence="2">VTT domain-containing protein</fullName>
    </recommendedName>
</protein>
<dbReference type="OrthoDB" id="3426404at2"/>
<keyword evidence="1" id="KW-1133">Transmembrane helix</keyword>
<evidence type="ECO:0000259" key="2">
    <source>
        <dbReference type="Pfam" id="PF09335"/>
    </source>
</evidence>
<sequence length="163" mass="17612">MPTGLVWAFLGFLLVALLRGQATYWLARGAASGVARRGRDDPRWRGWAQSPTARRGREQLTRFGWPAVTLCYLAVGVQTVVLASAGAMRMPWGRFTAAQVPGAALWAGIYSTIGWTAWVLLVRHAVASAWLWLALAGVLAVLAGTAWWRRRGIDASGAQPPSA</sequence>
<reference evidence="3 4" key="1">
    <citation type="submission" date="2017-12" db="EMBL/GenBank/DDBJ databases">
        <title>Phylogenetic diversity of female urinary microbiome.</title>
        <authorList>
            <person name="Thomas-White K."/>
            <person name="Wolfe A.J."/>
        </authorList>
    </citation>
    <scope>NUCLEOTIDE SEQUENCE [LARGE SCALE GENOMIC DNA]</scope>
    <source>
        <strain evidence="3 4">UMB1298</strain>
    </source>
</reference>
<dbReference type="AlphaFoldDB" id="A0A2I1PDF9"/>
<dbReference type="InterPro" id="IPR032816">
    <property type="entry name" value="VTT_dom"/>
</dbReference>
<name>A0A2I1PDF9_9MICO</name>
<feature type="transmembrane region" description="Helical" evidence="1">
    <location>
        <begin position="63"/>
        <end position="88"/>
    </location>
</feature>
<dbReference type="EMBL" id="PKIZ01000002">
    <property type="protein sequence ID" value="PKZ42659.1"/>
    <property type="molecule type" value="Genomic_DNA"/>
</dbReference>
<organism evidence="3 4">
    <name type="scientific">Kytococcus schroeteri</name>
    <dbReference type="NCBI Taxonomy" id="138300"/>
    <lineage>
        <taxon>Bacteria</taxon>
        <taxon>Bacillati</taxon>
        <taxon>Actinomycetota</taxon>
        <taxon>Actinomycetes</taxon>
        <taxon>Micrococcales</taxon>
        <taxon>Kytococcaceae</taxon>
        <taxon>Kytococcus</taxon>
    </lineage>
</organism>
<evidence type="ECO:0000256" key="1">
    <source>
        <dbReference type="SAM" id="Phobius"/>
    </source>
</evidence>
<dbReference type="Pfam" id="PF09335">
    <property type="entry name" value="VTT_dom"/>
    <property type="match status" value="1"/>
</dbReference>
<accession>A0A2I1PDF9</accession>
<feature type="domain" description="VTT" evidence="2">
    <location>
        <begin position="4"/>
        <end position="115"/>
    </location>
</feature>
<comment type="caution">
    <text evidence="3">The sequence shown here is derived from an EMBL/GenBank/DDBJ whole genome shotgun (WGS) entry which is preliminary data.</text>
</comment>
<evidence type="ECO:0000313" key="4">
    <source>
        <dbReference type="Proteomes" id="UP000234206"/>
    </source>
</evidence>
<feature type="transmembrane region" description="Helical" evidence="1">
    <location>
        <begin position="100"/>
        <end position="121"/>
    </location>
</feature>
<keyword evidence="1" id="KW-0812">Transmembrane</keyword>
<feature type="transmembrane region" description="Helical" evidence="1">
    <location>
        <begin position="127"/>
        <end position="148"/>
    </location>
</feature>
<keyword evidence="4" id="KW-1185">Reference proteome</keyword>
<dbReference type="RefSeq" id="WP_070704595.1">
    <property type="nucleotide sequence ID" value="NZ_JBHLVH010000016.1"/>
</dbReference>
<gene>
    <name evidence="3" type="ORF">CYJ76_02015</name>
</gene>
<proteinExistence type="predicted"/>